<gene>
    <name evidence="1" type="ORF">N7476_010253</name>
</gene>
<dbReference type="AlphaFoldDB" id="A0A9W9L4C4"/>
<evidence type="ECO:0000313" key="1">
    <source>
        <dbReference type="EMBL" id="KAJ5303454.1"/>
    </source>
</evidence>
<reference evidence="1" key="1">
    <citation type="submission" date="2022-12" db="EMBL/GenBank/DDBJ databases">
        <authorList>
            <person name="Petersen C."/>
        </authorList>
    </citation>
    <scope>NUCLEOTIDE SEQUENCE</scope>
    <source>
        <strain evidence="1">IBT 21472</strain>
    </source>
</reference>
<dbReference type="Proteomes" id="UP001147746">
    <property type="component" value="Unassembled WGS sequence"/>
</dbReference>
<comment type="caution">
    <text evidence="1">The sequence shown here is derived from an EMBL/GenBank/DDBJ whole genome shotgun (WGS) entry which is preliminary data.</text>
</comment>
<name>A0A9W9L4C4_9EURO</name>
<keyword evidence="2" id="KW-1185">Reference proteome</keyword>
<protein>
    <submittedName>
        <fullName evidence="1">Uncharacterized protein</fullName>
    </submittedName>
</protein>
<proteinExistence type="predicted"/>
<accession>A0A9W9L4C4</accession>
<dbReference type="EMBL" id="JAPZBO010000009">
    <property type="protein sequence ID" value="KAJ5303454.1"/>
    <property type="molecule type" value="Genomic_DNA"/>
</dbReference>
<evidence type="ECO:0000313" key="2">
    <source>
        <dbReference type="Proteomes" id="UP001147746"/>
    </source>
</evidence>
<organism evidence="1 2">
    <name type="scientific">Penicillium atrosanguineum</name>
    <dbReference type="NCBI Taxonomy" id="1132637"/>
    <lineage>
        <taxon>Eukaryota</taxon>
        <taxon>Fungi</taxon>
        <taxon>Dikarya</taxon>
        <taxon>Ascomycota</taxon>
        <taxon>Pezizomycotina</taxon>
        <taxon>Eurotiomycetes</taxon>
        <taxon>Eurotiomycetidae</taxon>
        <taxon>Eurotiales</taxon>
        <taxon>Aspergillaceae</taxon>
        <taxon>Penicillium</taxon>
    </lineage>
</organism>
<reference evidence="1" key="2">
    <citation type="journal article" date="2023" name="IMA Fungus">
        <title>Comparative genomic study of the Penicillium genus elucidates a diverse pangenome and 15 lateral gene transfer events.</title>
        <authorList>
            <person name="Petersen C."/>
            <person name="Sorensen T."/>
            <person name="Nielsen M.R."/>
            <person name="Sondergaard T.E."/>
            <person name="Sorensen J.L."/>
            <person name="Fitzpatrick D.A."/>
            <person name="Frisvad J.C."/>
            <person name="Nielsen K.L."/>
        </authorList>
    </citation>
    <scope>NUCLEOTIDE SEQUENCE</scope>
    <source>
        <strain evidence="1">IBT 21472</strain>
    </source>
</reference>
<sequence>MFEDERALMLDEDATMLLEDELVMVVDEEAVVALDDELLVVLEVVPLALIVDEEVVDLLLLSLQALALDEALLVIVVVKPVTEHPVVVTVVVGEHFVVEIVELPNMLVVGLQTTVTLSAVVDEHADEELDDELDELLEVSVLVSLDEEDLSSSSSVRSSAVEVRVEMMPSIPSTSFPSTSWVTFSKSSPMQVNVLTNPSMKPKMPLFFLEPQPDVDDLPPRSEITVSISVLTSSTLLSVSVLSEVGLDFQELRMGMRAKTSEETEDALDEASVPERVVVTGGRVIGAEAPSPMMFTVRVIPDSTTVEVTMLGVPTMTHRVDELLPRVLPDDVLLEPPVGESLVTNLVKEELGIPGEEGLTGVTDEELLLVLIMLLDVPELVELAKTMELEEPIDLEELV</sequence>